<dbReference type="AlphaFoldDB" id="A0A9Q1IZ24"/>
<organism evidence="1 2">
    <name type="scientific">Synaphobranchus kaupii</name>
    <name type="common">Kaup's arrowtooth eel</name>
    <dbReference type="NCBI Taxonomy" id="118154"/>
    <lineage>
        <taxon>Eukaryota</taxon>
        <taxon>Metazoa</taxon>
        <taxon>Chordata</taxon>
        <taxon>Craniata</taxon>
        <taxon>Vertebrata</taxon>
        <taxon>Euteleostomi</taxon>
        <taxon>Actinopterygii</taxon>
        <taxon>Neopterygii</taxon>
        <taxon>Teleostei</taxon>
        <taxon>Anguilliformes</taxon>
        <taxon>Synaphobranchidae</taxon>
        <taxon>Synaphobranchus</taxon>
    </lineage>
</organism>
<dbReference type="EMBL" id="JAINUF010000005">
    <property type="protein sequence ID" value="KAJ8358682.1"/>
    <property type="molecule type" value="Genomic_DNA"/>
</dbReference>
<evidence type="ECO:0000313" key="1">
    <source>
        <dbReference type="EMBL" id="KAJ8358682.1"/>
    </source>
</evidence>
<accession>A0A9Q1IZ24</accession>
<reference evidence="1" key="1">
    <citation type="journal article" date="2023" name="Science">
        <title>Genome structures resolve the early diversification of teleost fishes.</title>
        <authorList>
            <person name="Parey E."/>
            <person name="Louis A."/>
            <person name="Montfort J."/>
            <person name="Bouchez O."/>
            <person name="Roques C."/>
            <person name="Iampietro C."/>
            <person name="Lluch J."/>
            <person name="Castinel A."/>
            <person name="Donnadieu C."/>
            <person name="Desvignes T."/>
            <person name="Floi Bucao C."/>
            <person name="Jouanno E."/>
            <person name="Wen M."/>
            <person name="Mejri S."/>
            <person name="Dirks R."/>
            <person name="Jansen H."/>
            <person name="Henkel C."/>
            <person name="Chen W.J."/>
            <person name="Zahm M."/>
            <person name="Cabau C."/>
            <person name="Klopp C."/>
            <person name="Thompson A.W."/>
            <person name="Robinson-Rechavi M."/>
            <person name="Braasch I."/>
            <person name="Lecointre G."/>
            <person name="Bobe J."/>
            <person name="Postlethwait J.H."/>
            <person name="Berthelot C."/>
            <person name="Roest Crollius H."/>
            <person name="Guiguen Y."/>
        </authorList>
    </citation>
    <scope>NUCLEOTIDE SEQUENCE</scope>
    <source>
        <strain evidence="1">WJC10195</strain>
    </source>
</reference>
<sequence>MSRKCVYISVRVLGRSPLSTSPNIVSRTVAEIQQKTVLVLLWVIEPSYLCYLVDAFRRDLIGCCWSGGDPEESRGKQIPQNEIQISERKSEDEINVLIGFSFGPVQNELLHRDGFPNASNALCKHSSGFLLSSESARSFCFMFLRMWSVIFRDLSLPQVSSIFSTMYRASGSSCSCSVYSG</sequence>
<comment type="caution">
    <text evidence="1">The sequence shown here is derived from an EMBL/GenBank/DDBJ whole genome shotgun (WGS) entry which is preliminary data.</text>
</comment>
<keyword evidence="2" id="KW-1185">Reference proteome</keyword>
<dbReference type="Proteomes" id="UP001152622">
    <property type="component" value="Chromosome 5"/>
</dbReference>
<name>A0A9Q1IZ24_SYNKA</name>
<protein>
    <submittedName>
        <fullName evidence="1">Uncharacterized protein</fullName>
    </submittedName>
</protein>
<proteinExistence type="predicted"/>
<gene>
    <name evidence="1" type="ORF">SKAU_G00152070</name>
</gene>
<evidence type="ECO:0000313" key="2">
    <source>
        <dbReference type="Proteomes" id="UP001152622"/>
    </source>
</evidence>